<organism evidence="1 2">
    <name type="scientific">Diploscapter pachys</name>
    <dbReference type="NCBI Taxonomy" id="2018661"/>
    <lineage>
        <taxon>Eukaryota</taxon>
        <taxon>Metazoa</taxon>
        <taxon>Ecdysozoa</taxon>
        <taxon>Nematoda</taxon>
        <taxon>Chromadorea</taxon>
        <taxon>Rhabditida</taxon>
        <taxon>Rhabditina</taxon>
        <taxon>Rhabditomorpha</taxon>
        <taxon>Rhabditoidea</taxon>
        <taxon>Rhabditidae</taxon>
        <taxon>Diploscapter</taxon>
    </lineage>
</organism>
<keyword evidence="2" id="KW-1185">Reference proteome</keyword>
<evidence type="ECO:0000313" key="2">
    <source>
        <dbReference type="Proteomes" id="UP000218231"/>
    </source>
</evidence>
<dbReference type="Proteomes" id="UP000218231">
    <property type="component" value="Unassembled WGS sequence"/>
</dbReference>
<dbReference type="EMBL" id="LIAE01010220">
    <property type="protein sequence ID" value="PAV65132.1"/>
    <property type="molecule type" value="Genomic_DNA"/>
</dbReference>
<sequence length="204" mass="22326">MAEVVNPGGKQNGTDNRLKSVRFINATYRESPAGVGSIGCDSSGDRSKLATASRIEWSAVKKSIVPACSSKKAVPSDRGRGRDRFLLDWCRCATCRDRTSYILDNAELSDLLITPEGAEFLDSLAPKQQNELMGMSVFSWCREDLMAGRVCPLADLNSHSTSTSGITHPVPVSAVNNAKATWIFHGRCDPTSTYFDFNKSDHKF</sequence>
<evidence type="ECO:0000313" key="1">
    <source>
        <dbReference type="EMBL" id="PAV65132.1"/>
    </source>
</evidence>
<gene>
    <name evidence="1" type="ORF">WR25_18487</name>
</gene>
<name>A0A2A2JU76_9BILA</name>
<dbReference type="AlphaFoldDB" id="A0A2A2JU76"/>
<accession>A0A2A2JU76</accession>
<protein>
    <submittedName>
        <fullName evidence="1">Uncharacterized protein</fullName>
    </submittedName>
</protein>
<proteinExistence type="predicted"/>
<reference evidence="1 2" key="1">
    <citation type="journal article" date="2017" name="Curr. Biol.">
        <title>Genome architecture and evolution of a unichromosomal asexual nematode.</title>
        <authorList>
            <person name="Fradin H."/>
            <person name="Zegar C."/>
            <person name="Gutwein M."/>
            <person name="Lucas J."/>
            <person name="Kovtun M."/>
            <person name="Corcoran D."/>
            <person name="Baugh L.R."/>
            <person name="Kiontke K."/>
            <person name="Gunsalus K."/>
            <person name="Fitch D.H."/>
            <person name="Piano F."/>
        </authorList>
    </citation>
    <scope>NUCLEOTIDE SEQUENCE [LARGE SCALE GENOMIC DNA]</scope>
    <source>
        <strain evidence="1">PF1309</strain>
    </source>
</reference>
<comment type="caution">
    <text evidence="1">The sequence shown here is derived from an EMBL/GenBank/DDBJ whole genome shotgun (WGS) entry which is preliminary data.</text>
</comment>